<name>X1HQD0_9ZZZZ</name>
<dbReference type="Gene3D" id="3.40.50.300">
    <property type="entry name" value="P-loop containing nucleotide triphosphate hydrolases"/>
    <property type="match status" value="1"/>
</dbReference>
<protein>
    <submittedName>
        <fullName evidence="1">Uncharacterized protein</fullName>
    </submittedName>
</protein>
<feature type="non-terminal residue" evidence="1">
    <location>
        <position position="54"/>
    </location>
</feature>
<comment type="caution">
    <text evidence="1">The sequence shown here is derived from an EMBL/GenBank/DDBJ whole genome shotgun (WGS) entry which is preliminary data.</text>
</comment>
<gene>
    <name evidence="1" type="ORF">S03H2_47431</name>
</gene>
<sequence length="54" mass="6151">MVIKIIKEEKAYKICIFGDAGVGKTTLTQRYLTSIFHLNIKNTMGAQLFVKFVE</sequence>
<reference evidence="1" key="1">
    <citation type="journal article" date="2014" name="Front. Microbiol.">
        <title>High frequency of phylogenetically diverse reductive dehalogenase-homologous genes in deep subseafloor sedimentary metagenomes.</title>
        <authorList>
            <person name="Kawai M."/>
            <person name="Futagami T."/>
            <person name="Toyoda A."/>
            <person name="Takaki Y."/>
            <person name="Nishi S."/>
            <person name="Hori S."/>
            <person name="Arai W."/>
            <person name="Tsubouchi T."/>
            <person name="Morono Y."/>
            <person name="Uchiyama I."/>
            <person name="Ito T."/>
            <person name="Fujiyama A."/>
            <person name="Inagaki F."/>
            <person name="Takami H."/>
        </authorList>
    </citation>
    <scope>NUCLEOTIDE SEQUENCE</scope>
    <source>
        <strain evidence="1">Expedition CK06-06</strain>
    </source>
</reference>
<accession>X1HQD0</accession>
<dbReference type="InterPro" id="IPR027417">
    <property type="entry name" value="P-loop_NTPase"/>
</dbReference>
<dbReference type="Pfam" id="PF08477">
    <property type="entry name" value="Roc"/>
    <property type="match status" value="1"/>
</dbReference>
<dbReference type="SUPFAM" id="SSF52540">
    <property type="entry name" value="P-loop containing nucleoside triphosphate hydrolases"/>
    <property type="match status" value="1"/>
</dbReference>
<proteinExistence type="predicted"/>
<dbReference type="EMBL" id="BARU01029849">
    <property type="protein sequence ID" value="GAH71692.1"/>
    <property type="molecule type" value="Genomic_DNA"/>
</dbReference>
<organism evidence="1">
    <name type="scientific">marine sediment metagenome</name>
    <dbReference type="NCBI Taxonomy" id="412755"/>
    <lineage>
        <taxon>unclassified sequences</taxon>
        <taxon>metagenomes</taxon>
        <taxon>ecological metagenomes</taxon>
    </lineage>
</organism>
<evidence type="ECO:0000313" key="1">
    <source>
        <dbReference type="EMBL" id="GAH71692.1"/>
    </source>
</evidence>
<dbReference type="AlphaFoldDB" id="X1HQD0"/>